<proteinExistence type="predicted"/>
<dbReference type="KEGG" id="cdet:87942048"/>
<sequence>MPHDASFTSEWPAALNELPLADAPPLRSQNRGKGAEHAGRRPRCTYGMKTSEQCPIPLIPFNPGFFLPSDVAYCIRTATDTSYANGSIRHSVGASSLDTIAIRRRHRISTLPLVATKCAVDIHQPHPRHKLS</sequence>
<dbReference type="EMBL" id="CP137307">
    <property type="protein sequence ID" value="WQF80531.1"/>
    <property type="molecule type" value="Genomic_DNA"/>
</dbReference>
<dbReference type="RefSeq" id="XP_062777755.1">
    <property type="nucleotide sequence ID" value="XM_062921704.1"/>
</dbReference>
<evidence type="ECO:0000256" key="1">
    <source>
        <dbReference type="SAM" id="MobiDB-lite"/>
    </source>
</evidence>
<name>A0AAX4IBY9_9PEZI</name>
<keyword evidence="3" id="KW-1185">Reference proteome</keyword>
<dbReference type="GeneID" id="87942048"/>
<accession>A0AAX4IBY9</accession>
<protein>
    <submittedName>
        <fullName evidence="2">Uncharacterized protein</fullName>
    </submittedName>
</protein>
<organism evidence="2 3">
    <name type="scientific">Colletotrichum destructivum</name>
    <dbReference type="NCBI Taxonomy" id="34406"/>
    <lineage>
        <taxon>Eukaryota</taxon>
        <taxon>Fungi</taxon>
        <taxon>Dikarya</taxon>
        <taxon>Ascomycota</taxon>
        <taxon>Pezizomycotina</taxon>
        <taxon>Sordariomycetes</taxon>
        <taxon>Hypocreomycetidae</taxon>
        <taxon>Glomerellales</taxon>
        <taxon>Glomerellaceae</taxon>
        <taxon>Colletotrichum</taxon>
        <taxon>Colletotrichum destructivum species complex</taxon>
    </lineage>
</organism>
<dbReference type="Proteomes" id="UP001322277">
    <property type="component" value="Chromosome 3"/>
</dbReference>
<dbReference type="AlphaFoldDB" id="A0AAX4IBY9"/>
<reference evidence="3" key="1">
    <citation type="journal article" date="2023" name="bioRxiv">
        <title>Complete genome of the Medicago anthracnose fungus, Colletotrichum destructivum, reveals a mini-chromosome-like region within a core chromosome.</title>
        <authorList>
            <person name="Lapalu N."/>
            <person name="Simon A."/>
            <person name="Lu A."/>
            <person name="Plaumann P.-L."/>
            <person name="Amselem J."/>
            <person name="Pigne S."/>
            <person name="Auger A."/>
            <person name="Koch C."/>
            <person name="Dallery J.-F."/>
            <person name="O'Connell R.J."/>
        </authorList>
    </citation>
    <scope>NUCLEOTIDE SEQUENCE [LARGE SCALE GENOMIC DNA]</scope>
    <source>
        <strain evidence="3">CBS 520.97</strain>
    </source>
</reference>
<feature type="region of interest" description="Disordered" evidence="1">
    <location>
        <begin position="20"/>
        <end position="45"/>
    </location>
</feature>
<evidence type="ECO:0000313" key="2">
    <source>
        <dbReference type="EMBL" id="WQF80531.1"/>
    </source>
</evidence>
<evidence type="ECO:0000313" key="3">
    <source>
        <dbReference type="Proteomes" id="UP001322277"/>
    </source>
</evidence>
<gene>
    <name evidence="2" type="ORF">CDEST_05545</name>
</gene>